<dbReference type="VEuPathDB" id="FungiDB:PV09_08509"/>
<protein>
    <recommendedName>
        <fullName evidence="5">Transcription factor domain-containing protein</fullName>
    </recommendedName>
</protein>
<sequence>MHATFTATQLRNSPTVLRFLHQKNIASKPWTTGASDLNIETDAIMKYLDHIFPFLFPHCRPSLFETGRSWILALLRESKFAYHSVLGLTSFFFTLALTDVYSGTYADCTDQLWARLDRDIHECFQSIQNDLLALCAPKIDVTVCEKVYLMGSIINFIVFECALGQSAGWMVHLPPAIALFKDLLNRPGRGEPKMRSTLLAIGPPIWYKAENETYIWSPEQAGFRFFAALLVFCDIIASTALRKAPQLTMYHDTVLDSGDNGAPVLGFTQIRLSAIVGCPSSVLQAIGQIATLDSWKAEQSAMNDDVQSELFERSSSISLSLANAEARLELNHLESAPHSDPLLPFRSYAVRVTTASPYRITTSVWISAAQIYLSLVVNGFRWSDASIHDLVANILRLIPLIPSNEFRTLAWPLCVAGCLASQSQESYFREIFATKKILEIIGSPKEAIRVVEKVWKSRSNIDEKTWSLASCLGILGNPLLLI</sequence>
<gene>
    <name evidence="3" type="ORF">PV09_08509</name>
</gene>
<evidence type="ECO:0000313" key="4">
    <source>
        <dbReference type="Proteomes" id="UP000053259"/>
    </source>
</evidence>
<comment type="subcellular location">
    <subcellularLocation>
        <location evidence="1">Nucleus</location>
    </subcellularLocation>
</comment>
<keyword evidence="2" id="KW-0539">Nucleus</keyword>
<dbReference type="RefSeq" id="XP_016209710.1">
    <property type="nucleotide sequence ID" value="XM_016362425.1"/>
</dbReference>
<dbReference type="PANTHER" id="PTHR37534">
    <property type="entry name" value="TRANSCRIPTIONAL ACTIVATOR PROTEIN UGA3"/>
    <property type="match status" value="1"/>
</dbReference>
<dbReference type="PANTHER" id="PTHR37534:SF20">
    <property type="entry name" value="PRO1A C6 ZINK-FINGER PROTEIN"/>
    <property type="match status" value="1"/>
</dbReference>
<keyword evidence="4" id="KW-1185">Reference proteome</keyword>
<dbReference type="AlphaFoldDB" id="A0A0D1XC58"/>
<dbReference type="STRING" id="253628.A0A0D1XC58"/>
<dbReference type="HOGENOM" id="CLU_019313_1_1_1"/>
<dbReference type="EMBL" id="KN847570">
    <property type="protein sequence ID" value="KIV99840.1"/>
    <property type="molecule type" value="Genomic_DNA"/>
</dbReference>
<organism evidence="3 4">
    <name type="scientific">Verruconis gallopava</name>
    <dbReference type="NCBI Taxonomy" id="253628"/>
    <lineage>
        <taxon>Eukaryota</taxon>
        <taxon>Fungi</taxon>
        <taxon>Dikarya</taxon>
        <taxon>Ascomycota</taxon>
        <taxon>Pezizomycotina</taxon>
        <taxon>Dothideomycetes</taxon>
        <taxon>Pleosporomycetidae</taxon>
        <taxon>Venturiales</taxon>
        <taxon>Sympoventuriaceae</taxon>
        <taxon>Verruconis</taxon>
    </lineage>
</organism>
<evidence type="ECO:0008006" key="5">
    <source>
        <dbReference type="Google" id="ProtNLM"/>
    </source>
</evidence>
<reference evidence="3 4" key="1">
    <citation type="submission" date="2015-01" db="EMBL/GenBank/DDBJ databases">
        <title>The Genome Sequence of Ochroconis gallopava CBS43764.</title>
        <authorList>
            <consortium name="The Broad Institute Genomics Platform"/>
            <person name="Cuomo C."/>
            <person name="de Hoog S."/>
            <person name="Gorbushina A."/>
            <person name="Stielow B."/>
            <person name="Teixiera M."/>
            <person name="Abouelleil A."/>
            <person name="Chapman S.B."/>
            <person name="Priest M."/>
            <person name="Young S.K."/>
            <person name="Wortman J."/>
            <person name="Nusbaum C."/>
            <person name="Birren B."/>
        </authorList>
    </citation>
    <scope>NUCLEOTIDE SEQUENCE [LARGE SCALE GENOMIC DNA]</scope>
    <source>
        <strain evidence="3 4">CBS 43764</strain>
    </source>
</reference>
<evidence type="ECO:0000256" key="2">
    <source>
        <dbReference type="ARBA" id="ARBA00023242"/>
    </source>
</evidence>
<dbReference type="GeneID" id="27316482"/>
<dbReference type="GO" id="GO:0005634">
    <property type="term" value="C:nucleus"/>
    <property type="evidence" value="ECO:0007669"/>
    <property type="project" value="UniProtKB-SubCell"/>
</dbReference>
<accession>A0A0D1XC58</accession>
<proteinExistence type="predicted"/>
<dbReference type="InterPro" id="IPR021858">
    <property type="entry name" value="Fun_TF"/>
</dbReference>
<evidence type="ECO:0000313" key="3">
    <source>
        <dbReference type="EMBL" id="KIV99840.1"/>
    </source>
</evidence>
<dbReference type="Proteomes" id="UP000053259">
    <property type="component" value="Unassembled WGS sequence"/>
</dbReference>
<name>A0A0D1XC58_9PEZI</name>
<dbReference type="Pfam" id="PF11951">
    <property type="entry name" value="Fungal_trans_2"/>
    <property type="match status" value="1"/>
</dbReference>
<dbReference type="InParanoid" id="A0A0D1XC58"/>
<dbReference type="OrthoDB" id="5213892at2759"/>
<evidence type="ECO:0000256" key="1">
    <source>
        <dbReference type="ARBA" id="ARBA00004123"/>
    </source>
</evidence>